<organism evidence="2 3">
    <name type="scientific">Pisolithus tinctorius Marx 270</name>
    <dbReference type="NCBI Taxonomy" id="870435"/>
    <lineage>
        <taxon>Eukaryota</taxon>
        <taxon>Fungi</taxon>
        <taxon>Dikarya</taxon>
        <taxon>Basidiomycota</taxon>
        <taxon>Agaricomycotina</taxon>
        <taxon>Agaricomycetes</taxon>
        <taxon>Agaricomycetidae</taxon>
        <taxon>Boletales</taxon>
        <taxon>Sclerodermatineae</taxon>
        <taxon>Pisolithaceae</taxon>
        <taxon>Pisolithus</taxon>
    </lineage>
</organism>
<dbReference type="EMBL" id="KN831959">
    <property type="protein sequence ID" value="KIO07519.1"/>
    <property type="molecule type" value="Genomic_DNA"/>
</dbReference>
<sequence>MQHLPGKQISEDLGEIPSPPPNQLAQQDEIMCSPTPPRSRIDSEQMIVSPKSDKSLPSPTSSPPIPSLLVSYEN</sequence>
<dbReference type="InParanoid" id="A0A0C3PHM2"/>
<accession>A0A0C3PHM2</accession>
<evidence type="ECO:0000256" key="1">
    <source>
        <dbReference type="SAM" id="MobiDB-lite"/>
    </source>
</evidence>
<reference evidence="2 3" key="1">
    <citation type="submission" date="2014-04" db="EMBL/GenBank/DDBJ databases">
        <authorList>
            <consortium name="DOE Joint Genome Institute"/>
            <person name="Kuo A."/>
            <person name="Kohler A."/>
            <person name="Costa M.D."/>
            <person name="Nagy L.G."/>
            <person name="Floudas D."/>
            <person name="Copeland A."/>
            <person name="Barry K.W."/>
            <person name="Cichocki N."/>
            <person name="Veneault-Fourrey C."/>
            <person name="LaButti K."/>
            <person name="Lindquist E.A."/>
            <person name="Lipzen A."/>
            <person name="Lundell T."/>
            <person name="Morin E."/>
            <person name="Murat C."/>
            <person name="Sun H."/>
            <person name="Tunlid A."/>
            <person name="Henrissat B."/>
            <person name="Grigoriev I.V."/>
            <person name="Hibbett D.S."/>
            <person name="Martin F."/>
            <person name="Nordberg H.P."/>
            <person name="Cantor M.N."/>
            <person name="Hua S.X."/>
        </authorList>
    </citation>
    <scope>NUCLEOTIDE SEQUENCE [LARGE SCALE GENOMIC DNA]</scope>
    <source>
        <strain evidence="2 3">Marx 270</strain>
    </source>
</reference>
<evidence type="ECO:0000313" key="3">
    <source>
        <dbReference type="Proteomes" id="UP000054217"/>
    </source>
</evidence>
<proteinExistence type="predicted"/>
<name>A0A0C3PHM2_PISTI</name>
<feature type="region of interest" description="Disordered" evidence="1">
    <location>
        <begin position="1"/>
        <end position="74"/>
    </location>
</feature>
<dbReference type="AlphaFoldDB" id="A0A0C3PHM2"/>
<protein>
    <submittedName>
        <fullName evidence="2">Uncharacterized protein</fullName>
    </submittedName>
</protein>
<reference evidence="3" key="2">
    <citation type="submission" date="2015-01" db="EMBL/GenBank/DDBJ databases">
        <title>Evolutionary Origins and Diversification of the Mycorrhizal Mutualists.</title>
        <authorList>
            <consortium name="DOE Joint Genome Institute"/>
            <consortium name="Mycorrhizal Genomics Consortium"/>
            <person name="Kohler A."/>
            <person name="Kuo A."/>
            <person name="Nagy L.G."/>
            <person name="Floudas D."/>
            <person name="Copeland A."/>
            <person name="Barry K.W."/>
            <person name="Cichocki N."/>
            <person name="Veneault-Fourrey C."/>
            <person name="LaButti K."/>
            <person name="Lindquist E.A."/>
            <person name="Lipzen A."/>
            <person name="Lundell T."/>
            <person name="Morin E."/>
            <person name="Murat C."/>
            <person name="Riley R."/>
            <person name="Ohm R."/>
            <person name="Sun H."/>
            <person name="Tunlid A."/>
            <person name="Henrissat B."/>
            <person name="Grigoriev I.V."/>
            <person name="Hibbett D.S."/>
            <person name="Martin F."/>
        </authorList>
    </citation>
    <scope>NUCLEOTIDE SEQUENCE [LARGE SCALE GENOMIC DNA]</scope>
    <source>
        <strain evidence="3">Marx 270</strain>
    </source>
</reference>
<gene>
    <name evidence="2" type="ORF">M404DRAFT_23423</name>
</gene>
<keyword evidence="3" id="KW-1185">Reference proteome</keyword>
<dbReference type="HOGENOM" id="CLU_2688792_0_0_1"/>
<dbReference type="Proteomes" id="UP000054217">
    <property type="component" value="Unassembled WGS sequence"/>
</dbReference>
<evidence type="ECO:0000313" key="2">
    <source>
        <dbReference type="EMBL" id="KIO07519.1"/>
    </source>
</evidence>